<proteinExistence type="predicted"/>
<keyword evidence="3" id="KW-1185">Reference proteome</keyword>
<gene>
    <name evidence="2" type="ORF">QF034_008171</name>
</gene>
<protein>
    <submittedName>
        <fullName evidence="2">Uncharacterized protein</fullName>
    </submittedName>
</protein>
<evidence type="ECO:0000313" key="2">
    <source>
        <dbReference type="EMBL" id="MDQ0753940.1"/>
    </source>
</evidence>
<dbReference type="RefSeq" id="WP_307179707.1">
    <property type="nucleotide sequence ID" value="NZ_JAUSYP010000001.1"/>
</dbReference>
<feature type="chain" id="PRO_5047414482" evidence="1">
    <location>
        <begin position="30"/>
        <end position="275"/>
    </location>
</feature>
<organism evidence="2 3">
    <name type="scientific">Streptomyces africanus</name>
    <dbReference type="NCBI Taxonomy" id="231024"/>
    <lineage>
        <taxon>Bacteria</taxon>
        <taxon>Bacillati</taxon>
        <taxon>Actinomycetota</taxon>
        <taxon>Actinomycetes</taxon>
        <taxon>Kitasatosporales</taxon>
        <taxon>Streptomycetaceae</taxon>
        <taxon>Streptomyces</taxon>
    </lineage>
</organism>
<accession>A0ABU0R3P9</accession>
<comment type="caution">
    <text evidence="2">The sequence shown here is derived from an EMBL/GenBank/DDBJ whole genome shotgun (WGS) entry which is preliminary data.</text>
</comment>
<feature type="signal peptide" evidence="1">
    <location>
        <begin position="1"/>
        <end position="29"/>
    </location>
</feature>
<dbReference type="EMBL" id="JAUSYP010000001">
    <property type="protein sequence ID" value="MDQ0753940.1"/>
    <property type="molecule type" value="Genomic_DNA"/>
</dbReference>
<name>A0ABU0R3P9_9ACTN</name>
<keyword evidence="1" id="KW-0732">Signal</keyword>
<evidence type="ECO:0000256" key="1">
    <source>
        <dbReference type="SAM" id="SignalP"/>
    </source>
</evidence>
<dbReference type="Proteomes" id="UP001232755">
    <property type="component" value="Unassembled WGS sequence"/>
</dbReference>
<sequence>MTTDYRRRRVVCVTGVLMLALAAPTTADAVSAESQPSRGSTRAPATCATATTGVPIAPGYEGLYTHYADMMSGCSVVKNVGSLPLQFWSDNGSLIDAPVHSATPEGWAAETTAQQIKRWIPPGRVVVLPGESAVMYQPPPSYTVDVVPVHVARQAEFAAQYTRLAQAAYDAGQSVPLNNRLGISINDCAEAASDTLNELGQGTGVESLADTFDRAKGFNSCKKAYDIIDPSSASPDKPPGWERWRQRATGFNVEWNKQLTEKIVARAARILGTVR</sequence>
<evidence type="ECO:0000313" key="3">
    <source>
        <dbReference type="Proteomes" id="UP001232755"/>
    </source>
</evidence>
<reference evidence="2 3" key="1">
    <citation type="submission" date="2023-07" db="EMBL/GenBank/DDBJ databases">
        <title>Comparative genomics of wheat-associated soil bacteria to identify genetic determinants of phenazine resistance.</title>
        <authorList>
            <person name="Mouncey N."/>
        </authorList>
    </citation>
    <scope>NUCLEOTIDE SEQUENCE [LARGE SCALE GENOMIC DNA]</scope>
    <source>
        <strain evidence="2 3">B3I12</strain>
    </source>
</reference>